<comment type="caution">
    <text evidence="7">The sequence shown here is derived from an EMBL/GenBank/DDBJ whole genome shotgun (WGS) entry which is preliminary data.</text>
</comment>
<dbReference type="STRING" id="4072.A0A2G3AK01"/>
<dbReference type="InterPro" id="IPR044770">
    <property type="entry name" value="MFS_spinster-like"/>
</dbReference>
<dbReference type="SUPFAM" id="SSF103473">
    <property type="entry name" value="MFS general substrate transporter"/>
    <property type="match status" value="1"/>
</dbReference>
<comment type="subcellular location">
    <subcellularLocation>
        <location evidence="1">Membrane</location>
        <topology evidence="1">Multi-pass membrane protein</topology>
    </subcellularLocation>
</comment>
<protein>
    <submittedName>
        <fullName evidence="7">Uncharacterized protein</fullName>
    </submittedName>
</protein>
<evidence type="ECO:0000256" key="5">
    <source>
        <dbReference type="ARBA" id="ARBA00023136"/>
    </source>
</evidence>
<dbReference type="AlphaFoldDB" id="A0A2G3AK01"/>
<evidence type="ECO:0000256" key="2">
    <source>
        <dbReference type="ARBA" id="ARBA00022448"/>
    </source>
</evidence>
<dbReference type="GO" id="GO:0016020">
    <property type="term" value="C:membrane"/>
    <property type="evidence" value="ECO:0007669"/>
    <property type="project" value="UniProtKB-SubCell"/>
</dbReference>
<keyword evidence="8" id="KW-1185">Reference proteome</keyword>
<comment type="similarity">
    <text evidence="6">Belongs to the major facilitator superfamily. Phosphate:H(+) symporter (TC 2.A.1.9) family.</text>
</comment>
<evidence type="ECO:0000256" key="4">
    <source>
        <dbReference type="ARBA" id="ARBA00022989"/>
    </source>
</evidence>
<dbReference type="Gramene" id="PHT94584">
    <property type="protein sequence ID" value="PHT94584"/>
    <property type="gene ID" value="T459_02466"/>
</dbReference>
<dbReference type="PANTHER" id="PTHR23505:SF52">
    <property type="entry name" value="MAJOR FACILITATOR SUPERFAMILY PROTEIN"/>
    <property type="match status" value="1"/>
</dbReference>
<evidence type="ECO:0000256" key="6">
    <source>
        <dbReference type="ARBA" id="ARBA00044504"/>
    </source>
</evidence>
<evidence type="ECO:0000256" key="1">
    <source>
        <dbReference type="ARBA" id="ARBA00004141"/>
    </source>
</evidence>
<keyword evidence="4" id="KW-1133">Transmembrane helix</keyword>
<dbReference type="InterPro" id="IPR036259">
    <property type="entry name" value="MFS_trans_sf"/>
</dbReference>
<dbReference type="Proteomes" id="UP000222542">
    <property type="component" value="Unassembled WGS sequence"/>
</dbReference>
<evidence type="ECO:0000313" key="8">
    <source>
        <dbReference type="Proteomes" id="UP000222542"/>
    </source>
</evidence>
<proteinExistence type="inferred from homology"/>
<evidence type="ECO:0000256" key="3">
    <source>
        <dbReference type="ARBA" id="ARBA00022692"/>
    </source>
</evidence>
<gene>
    <name evidence="7" type="ORF">T459_02466</name>
</gene>
<organism evidence="7 8">
    <name type="scientific">Capsicum annuum</name>
    <name type="common">Capsicum pepper</name>
    <dbReference type="NCBI Taxonomy" id="4072"/>
    <lineage>
        <taxon>Eukaryota</taxon>
        <taxon>Viridiplantae</taxon>
        <taxon>Streptophyta</taxon>
        <taxon>Embryophyta</taxon>
        <taxon>Tracheophyta</taxon>
        <taxon>Spermatophyta</taxon>
        <taxon>Magnoliopsida</taxon>
        <taxon>eudicotyledons</taxon>
        <taxon>Gunneridae</taxon>
        <taxon>Pentapetalae</taxon>
        <taxon>asterids</taxon>
        <taxon>lamiids</taxon>
        <taxon>Solanales</taxon>
        <taxon>Solanaceae</taxon>
        <taxon>Solanoideae</taxon>
        <taxon>Capsiceae</taxon>
        <taxon>Capsicum</taxon>
    </lineage>
</organism>
<keyword evidence="3" id="KW-0812">Transmembrane</keyword>
<reference evidence="7 8" key="1">
    <citation type="journal article" date="2014" name="Nat. Genet.">
        <title>Genome sequence of the hot pepper provides insights into the evolution of pungency in Capsicum species.</title>
        <authorList>
            <person name="Kim S."/>
            <person name="Park M."/>
            <person name="Yeom S.I."/>
            <person name="Kim Y.M."/>
            <person name="Lee J.M."/>
            <person name="Lee H.A."/>
            <person name="Seo E."/>
            <person name="Choi J."/>
            <person name="Cheong K."/>
            <person name="Kim K.T."/>
            <person name="Jung K."/>
            <person name="Lee G.W."/>
            <person name="Oh S.K."/>
            <person name="Bae C."/>
            <person name="Kim S.B."/>
            <person name="Lee H.Y."/>
            <person name="Kim S.Y."/>
            <person name="Kim M.S."/>
            <person name="Kang B.C."/>
            <person name="Jo Y.D."/>
            <person name="Yang H.B."/>
            <person name="Jeong H.J."/>
            <person name="Kang W.H."/>
            <person name="Kwon J.K."/>
            <person name="Shin C."/>
            <person name="Lim J.Y."/>
            <person name="Park J.H."/>
            <person name="Huh J.H."/>
            <person name="Kim J.S."/>
            <person name="Kim B.D."/>
            <person name="Cohen O."/>
            <person name="Paran I."/>
            <person name="Suh M.C."/>
            <person name="Lee S.B."/>
            <person name="Kim Y.K."/>
            <person name="Shin Y."/>
            <person name="Noh S.J."/>
            <person name="Park J."/>
            <person name="Seo Y.S."/>
            <person name="Kwon S.Y."/>
            <person name="Kim H.A."/>
            <person name="Park J.M."/>
            <person name="Kim H.J."/>
            <person name="Choi S.B."/>
            <person name="Bosland P.W."/>
            <person name="Reeves G."/>
            <person name="Jo S.H."/>
            <person name="Lee B.W."/>
            <person name="Cho H.T."/>
            <person name="Choi H.S."/>
            <person name="Lee M.S."/>
            <person name="Yu Y."/>
            <person name="Do Choi Y."/>
            <person name="Park B.S."/>
            <person name="van Deynze A."/>
            <person name="Ashrafi H."/>
            <person name="Hill T."/>
            <person name="Kim W.T."/>
            <person name="Pai H.S."/>
            <person name="Ahn H.K."/>
            <person name="Yeam I."/>
            <person name="Giovannoni J.J."/>
            <person name="Rose J.K."/>
            <person name="Sorensen I."/>
            <person name="Lee S.J."/>
            <person name="Kim R.W."/>
            <person name="Choi I.Y."/>
            <person name="Choi B.S."/>
            <person name="Lim J.S."/>
            <person name="Lee Y.H."/>
            <person name="Choi D."/>
        </authorList>
    </citation>
    <scope>NUCLEOTIDE SEQUENCE [LARGE SCALE GENOMIC DNA]</scope>
    <source>
        <strain evidence="8">cv. CM334</strain>
    </source>
</reference>
<name>A0A2G3AK01_CAPAN</name>
<keyword evidence="5" id="KW-0472">Membrane</keyword>
<reference evidence="7 8" key="2">
    <citation type="journal article" date="2017" name="Genome Biol.">
        <title>New reference genome sequences of hot pepper reveal the massive evolution of plant disease-resistance genes by retroduplication.</title>
        <authorList>
            <person name="Kim S."/>
            <person name="Park J."/>
            <person name="Yeom S.I."/>
            <person name="Kim Y.M."/>
            <person name="Seo E."/>
            <person name="Kim K.T."/>
            <person name="Kim M.S."/>
            <person name="Lee J.M."/>
            <person name="Cheong K."/>
            <person name="Shin H.S."/>
            <person name="Kim S.B."/>
            <person name="Han K."/>
            <person name="Lee J."/>
            <person name="Park M."/>
            <person name="Lee H.A."/>
            <person name="Lee H.Y."/>
            <person name="Lee Y."/>
            <person name="Oh S."/>
            <person name="Lee J.H."/>
            <person name="Choi E."/>
            <person name="Choi E."/>
            <person name="Lee S.E."/>
            <person name="Jeon J."/>
            <person name="Kim H."/>
            <person name="Choi G."/>
            <person name="Song H."/>
            <person name="Lee J."/>
            <person name="Lee S.C."/>
            <person name="Kwon J.K."/>
            <person name="Lee H.Y."/>
            <person name="Koo N."/>
            <person name="Hong Y."/>
            <person name="Kim R.W."/>
            <person name="Kang W.H."/>
            <person name="Huh J.H."/>
            <person name="Kang B.C."/>
            <person name="Yang T.J."/>
            <person name="Lee Y.H."/>
            <person name="Bennetzen J.L."/>
            <person name="Choi D."/>
        </authorList>
    </citation>
    <scope>NUCLEOTIDE SEQUENCE [LARGE SCALE GENOMIC DNA]</scope>
    <source>
        <strain evidence="8">cv. CM334</strain>
    </source>
</reference>
<dbReference type="PANTHER" id="PTHR23505">
    <property type="entry name" value="SPINSTER"/>
    <property type="match status" value="1"/>
</dbReference>
<sequence>MQAVFIEINSSPDFVKKLKSEPPTKEMKLQLIREIAVEVLVNVACIMEKADETLLPGVYKEFGKDLHTDPTCIGSLTLFRSLVQCICYLLVVCLFPHYNRAHVIALGGFVWSAVTFPLSSLRTSPMSIMQSPFI</sequence>
<keyword evidence="2" id="KW-0813">Transport</keyword>
<evidence type="ECO:0000313" key="7">
    <source>
        <dbReference type="EMBL" id="PHT94584.1"/>
    </source>
</evidence>
<dbReference type="EMBL" id="AYRZ02000001">
    <property type="protein sequence ID" value="PHT94584.1"/>
    <property type="molecule type" value="Genomic_DNA"/>
</dbReference>
<accession>A0A2G3AK01</accession>